<protein>
    <submittedName>
        <fullName evidence="1">Uncharacterized protein</fullName>
    </submittedName>
</protein>
<gene>
    <name evidence="1" type="ORF">V5O48_009229</name>
</gene>
<dbReference type="Proteomes" id="UP001465976">
    <property type="component" value="Unassembled WGS sequence"/>
</dbReference>
<keyword evidence="2" id="KW-1185">Reference proteome</keyword>
<evidence type="ECO:0000313" key="1">
    <source>
        <dbReference type="EMBL" id="KAL0572729.1"/>
    </source>
</evidence>
<sequence>MGYSEAELKGWSNEKLIVKEVSHRRSIAGFITSLTLTSVGTAASGGSLAVLSLPLGAFEAYKIKSHKSKLDMVRKELARRHLSPLEKRKRDVLIPVAVTSLLWWVLGDLANAIDAVPVDVQLDLNSEIEGLAEVQPGSGGLDKVGDDYQTAVLTGLAAPLGNAAMNSGLRAKRAPKKQEQFQPEPLKINANTVLA</sequence>
<accession>A0ABR3FBU6</accession>
<name>A0ABR3FBU6_9AGAR</name>
<evidence type="ECO:0000313" key="2">
    <source>
        <dbReference type="Proteomes" id="UP001465976"/>
    </source>
</evidence>
<dbReference type="EMBL" id="JBAHYK010000590">
    <property type="protein sequence ID" value="KAL0572729.1"/>
    <property type="molecule type" value="Genomic_DNA"/>
</dbReference>
<organism evidence="1 2">
    <name type="scientific">Marasmius crinis-equi</name>
    <dbReference type="NCBI Taxonomy" id="585013"/>
    <lineage>
        <taxon>Eukaryota</taxon>
        <taxon>Fungi</taxon>
        <taxon>Dikarya</taxon>
        <taxon>Basidiomycota</taxon>
        <taxon>Agaricomycotina</taxon>
        <taxon>Agaricomycetes</taxon>
        <taxon>Agaricomycetidae</taxon>
        <taxon>Agaricales</taxon>
        <taxon>Marasmiineae</taxon>
        <taxon>Marasmiaceae</taxon>
        <taxon>Marasmius</taxon>
    </lineage>
</organism>
<comment type="caution">
    <text evidence="1">The sequence shown here is derived from an EMBL/GenBank/DDBJ whole genome shotgun (WGS) entry which is preliminary data.</text>
</comment>
<reference evidence="1 2" key="1">
    <citation type="submission" date="2024-02" db="EMBL/GenBank/DDBJ databases">
        <title>A draft genome for the cacao thread blight pathogen Marasmius crinis-equi.</title>
        <authorList>
            <person name="Cohen S.P."/>
            <person name="Baruah I.K."/>
            <person name="Amoako-Attah I."/>
            <person name="Bukari Y."/>
            <person name="Meinhardt L.W."/>
            <person name="Bailey B.A."/>
        </authorList>
    </citation>
    <scope>NUCLEOTIDE SEQUENCE [LARGE SCALE GENOMIC DNA]</scope>
    <source>
        <strain evidence="1 2">GH-76</strain>
    </source>
</reference>
<proteinExistence type="predicted"/>